<dbReference type="Proteomes" id="UP001486565">
    <property type="component" value="Chromosome"/>
</dbReference>
<evidence type="ECO:0000313" key="2">
    <source>
        <dbReference type="Proteomes" id="UP001486565"/>
    </source>
</evidence>
<dbReference type="EMBL" id="CP121687">
    <property type="protein sequence ID" value="WZL69431.1"/>
    <property type="molecule type" value="Genomic_DNA"/>
</dbReference>
<reference evidence="1 2" key="1">
    <citation type="submission" date="2023-03" db="EMBL/GenBank/DDBJ databases">
        <title>Novel Species.</title>
        <authorList>
            <person name="Ma S."/>
        </authorList>
    </citation>
    <scope>NUCLEOTIDE SEQUENCE [LARGE SCALE GENOMIC DNA]</scope>
    <source>
        <strain evidence="1 2">LIND6LT2</strain>
    </source>
</reference>
<accession>A0ABZ2Y4A1</accession>
<proteinExistence type="predicted"/>
<gene>
    <name evidence="1" type="ORF">QBE51_11590</name>
</gene>
<dbReference type="RefSeq" id="WP_341876427.1">
    <property type="nucleotide sequence ID" value="NZ_CP121687.1"/>
</dbReference>
<organism evidence="1 2">
    <name type="scientific">Defluviitalea saccharophila</name>
    <dbReference type="NCBI Taxonomy" id="879970"/>
    <lineage>
        <taxon>Bacteria</taxon>
        <taxon>Bacillati</taxon>
        <taxon>Bacillota</taxon>
        <taxon>Clostridia</taxon>
        <taxon>Lachnospirales</taxon>
        <taxon>Defluviitaleaceae</taxon>
        <taxon>Defluviitalea</taxon>
    </lineage>
</organism>
<sequence>MNIYKLIEEHEEELKNDLEIRMSNVLNKPITISDEQWHKIIQGTMEDIEYNMVSFNRDIDKEYVLETMKSIIELHILRI</sequence>
<protein>
    <submittedName>
        <fullName evidence="1">Uncharacterized protein</fullName>
    </submittedName>
</protein>
<name>A0ABZ2Y4A1_9FIRM</name>
<evidence type="ECO:0000313" key="1">
    <source>
        <dbReference type="EMBL" id="WZL69431.1"/>
    </source>
</evidence>
<keyword evidence="2" id="KW-1185">Reference proteome</keyword>